<dbReference type="InterPro" id="IPR029062">
    <property type="entry name" value="Class_I_gatase-like"/>
</dbReference>
<dbReference type="CDD" id="cd03134">
    <property type="entry name" value="GATase1_PfpI_like"/>
    <property type="match status" value="1"/>
</dbReference>
<reference evidence="3 4" key="1">
    <citation type="submission" date="2023-07" db="EMBL/GenBank/DDBJ databases">
        <title>Genomic Encyclopedia of Type Strains, Phase IV (KMG-IV): sequencing the most valuable type-strain genomes for metagenomic binning, comparative biology and taxonomic classification.</title>
        <authorList>
            <person name="Goeker M."/>
        </authorList>
    </citation>
    <scope>NUCLEOTIDE SEQUENCE [LARGE SCALE GENOMIC DNA]</scope>
    <source>
        <strain evidence="3 4">DSM 19619</strain>
    </source>
</reference>
<keyword evidence="3" id="KW-0326">Glycosidase</keyword>
<dbReference type="GO" id="GO:0006508">
    <property type="term" value="P:proteolysis"/>
    <property type="evidence" value="ECO:0007669"/>
    <property type="project" value="UniProtKB-KW"/>
</dbReference>
<comment type="similarity">
    <text evidence="1">Belongs to the peptidase C56 family.</text>
</comment>
<keyword evidence="4" id="KW-1185">Reference proteome</keyword>
<accession>A0ABU0JHT9</accession>
<dbReference type="GO" id="GO:0008233">
    <property type="term" value="F:peptidase activity"/>
    <property type="evidence" value="ECO:0007669"/>
    <property type="project" value="UniProtKB-KW"/>
</dbReference>
<keyword evidence="3" id="KW-0645">Protease</keyword>
<gene>
    <name evidence="3" type="ORF">QO011_006892</name>
</gene>
<dbReference type="PANTHER" id="PTHR42733:SF12">
    <property type="entry name" value="PROTEINASE"/>
    <property type="match status" value="1"/>
</dbReference>
<dbReference type="Proteomes" id="UP001242480">
    <property type="component" value="Unassembled WGS sequence"/>
</dbReference>
<dbReference type="EC" id="3.2.-.-" evidence="3"/>
<dbReference type="SUPFAM" id="SSF52317">
    <property type="entry name" value="Class I glutamine amidotransferase-like"/>
    <property type="match status" value="1"/>
</dbReference>
<evidence type="ECO:0000313" key="3">
    <source>
        <dbReference type="EMBL" id="MDQ0473856.1"/>
    </source>
</evidence>
<dbReference type="PANTHER" id="PTHR42733">
    <property type="entry name" value="DJ-1 PROTEIN"/>
    <property type="match status" value="1"/>
</dbReference>
<dbReference type="PROSITE" id="PS51276">
    <property type="entry name" value="PEPTIDASE_C56_PFPI"/>
    <property type="match status" value="1"/>
</dbReference>
<comment type="caution">
    <text evidence="3">The sequence shown here is derived from an EMBL/GenBank/DDBJ whole genome shotgun (WGS) entry which is preliminary data.</text>
</comment>
<name>A0ABU0JHT9_9HYPH</name>
<dbReference type="InterPro" id="IPR002818">
    <property type="entry name" value="DJ-1/PfpI"/>
</dbReference>
<dbReference type="InterPro" id="IPR006286">
    <property type="entry name" value="C56_PfpI-like"/>
</dbReference>
<evidence type="ECO:0000313" key="4">
    <source>
        <dbReference type="Proteomes" id="UP001242480"/>
    </source>
</evidence>
<dbReference type="EMBL" id="JAUSVX010000018">
    <property type="protein sequence ID" value="MDQ0473856.1"/>
    <property type="molecule type" value="Genomic_DNA"/>
</dbReference>
<protein>
    <submittedName>
        <fullName evidence="3">Protease I</fullName>
        <ecNumber evidence="3">3.2.-.-</ecNumber>
    </submittedName>
</protein>
<dbReference type="RefSeq" id="WP_307282548.1">
    <property type="nucleotide sequence ID" value="NZ_JAUSVX010000018.1"/>
</dbReference>
<keyword evidence="3" id="KW-0378">Hydrolase</keyword>
<dbReference type="Gene3D" id="3.40.50.880">
    <property type="match status" value="1"/>
</dbReference>
<proteinExistence type="inferred from homology"/>
<dbReference type="Pfam" id="PF01965">
    <property type="entry name" value="DJ-1_PfpI"/>
    <property type="match status" value="1"/>
</dbReference>
<dbReference type="GO" id="GO:0016798">
    <property type="term" value="F:hydrolase activity, acting on glycosyl bonds"/>
    <property type="evidence" value="ECO:0007669"/>
    <property type="project" value="UniProtKB-KW"/>
</dbReference>
<evidence type="ECO:0000259" key="2">
    <source>
        <dbReference type="Pfam" id="PF01965"/>
    </source>
</evidence>
<feature type="domain" description="DJ-1/PfpI" evidence="2">
    <location>
        <begin position="63"/>
        <end position="246"/>
    </location>
</feature>
<organism evidence="3 4">
    <name type="scientific">Labrys wisconsinensis</name>
    <dbReference type="NCBI Taxonomy" id="425677"/>
    <lineage>
        <taxon>Bacteria</taxon>
        <taxon>Pseudomonadati</taxon>
        <taxon>Pseudomonadota</taxon>
        <taxon>Alphaproteobacteria</taxon>
        <taxon>Hyphomicrobiales</taxon>
        <taxon>Xanthobacteraceae</taxon>
        <taxon>Labrys</taxon>
    </lineage>
</organism>
<evidence type="ECO:0000256" key="1">
    <source>
        <dbReference type="ARBA" id="ARBA00008542"/>
    </source>
</evidence>
<sequence>MNVTTRSLPAADAGARRAAEFESPAAVPTLSTVGLATAEGELNRELNHFLFDPPSDPDLLKGRRIAILCTNGVEEVEILGAQRWLTEHGASVHVVAPKAGPMPPSYGVRMPEQALTHVLCVRLLENAGWLAIDRHLETAEPADYDAVILPGGCWNPDFLRMDANAQAFVRALDAAGKPVCAICHGPWVLVSARMLKGRKATAVWNIQIDLENAGATVLDEPVVVDRNLITARFPYDLPRMIGALVQQLVQ</sequence>